<proteinExistence type="predicted"/>
<sequence>MAVTLDADCMPLSDYVVEHIDHVRHLELRDGPMGDVTTVLTRLNRPAPMLESVNIFCDVRGTLQTFLHTPPRACATLFSLKFINHLFTYAETDLPPKQYTYGEVPDVLERMPALEVLYVHRVLSLGPASMGTSRSISFPRLNELSLGSVLNSCCSLVANLALPAHTSVHMICHPFSHTWEDCQLLVPFMAKRVAAAAAIHVVEHLAIYSLSDMDITLTIGPLEARRAPSSALPFNVVITFSLSGGAIIRRLVEAFCAVLPLGGLRELSVFTGLESWWRPQHWQEMLRPVQCVETVNVRGTAAMHLVSSLAWESCAGEPAEEAPSLLFPALETLAMWGLTIHDDTSETLCSDYELVGALVHRTHKAPLETLRFLRYNVQKKWIEKIEAIVPTVTLDFDAQFP</sequence>
<dbReference type="KEGG" id="hir:HETIRDRAFT_103444"/>
<dbReference type="EMBL" id="KI925460">
    <property type="protein sequence ID" value="ETW80022.1"/>
    <property type="molecule type" value="Genomic_DNA"/>
</dbReference>
<keyword evidence="2" id="KW-1185">Reference proteome</keyword>
<protein>
    <recommendedName>
        <fullName evidence="3">F-box domain-containing protein</fullName>
    </recommendedName>
</protein>
<dbReference type="HOGENOM" id="CLU_037970_0_0_1"/>
<dbReference type="GeneID" id="20665909"/>
<evidence type="ECO:0000313" key="1">
    <source>
        <dbReference type="EMBL" id="ETW80022.1"/>
    </source>
</evidence>
<accession>W4K2I4</accession>
<dbReference type="AlphaFoldDB" id="W4K2I4"/>
<dbReference type="RefSeq" id="XP_009548546.1">
    <property type="nucleotide sequence ID" value="XM_009550251.1"/>
</dbReference>
<evidence type="ECO:0000313" key="2">
    <source>
        <dbReference type="Proteomes" id="UP000030671"/>
    </source>
</evidence>
<name>W4K2I4_HETIT</name>
<gene>
    <name evidence="1" type="ORF">HETIRDRAFT_103444</name>
</gene>
<reference evidence="1 2" key="1">
    <citation type="journal article" date="2012" name="New Phytol.">
        <title>Insight into trade-off between wood decay and parasitism from the genome of a fungal forest pathogen.</title>
        <authorList>
            <person name="Olson A."/>
            <person name="Aerts A."/>
            <person name="Asiegbu F."/>
            <person name="Belbahri L."/>
            <person name="Bouzid O."/>
            <person name="Broberg A."/>
            <person name="Canback B."/>
            <person name="Coutinho P.M."/>
            <person name="Cullen D."/>
            <person name="Dalman K."/>
            <person name="Deflorio G."/>
            <person name="van Diepen L.T."/>
            <person name="Dunand C."/>
            <person name="Duplessis S."/>
            <person name="Durling M."/>
            <person name="Gonthier P."/>
            <person name="Grimwood J."/>
            <person name="Fossdal C.G."/>
            <person name="Hansson D."/>
            <person name="Henrissat B."/>
            <person name="Hietala A."/>
            <person name="Himmelstrand K."/>
            <person name="Hoffmeister D."/>
            <person name="Hogberg N."/>
            <person name="James T.Y."/>
            <person name="Karlsson M."/>
            <person name="Kohler A."/>
            <person name="Kues U."/>
            <person name="Lee Y.H."/>
            <person name="Lin Y.C."/>
            <person name="Lind M."/>
            <person name="Lindquist E."/>
            <person name="Lombard V."/>
            <person name="Lucas S."/>
            <person name="Lunden K."/>
            <person name="Morin E."/>
            <person name="Murat C."/>
            <person name="Park J."/>
            <person name="Raffaello T."/>
            <person name="Rouze P."/>
            <person name="Salamov A."/>
            <person name="Schmutz J."/>
            <person name="Solheim H."/>
            <person name="Stahlberg J."/>
            <person name="Velez H."/>
            <person name="de Vries R.P."/>
            <person name="Wiebenga A."/>
            <person name="Woodward S."/>
            <person name="Yakovlev I."/>
            <person name="Garbelotto M."/>
            <person name="Martin F."/>
            <person name="Grigoriev I.V."/>
            <person name="Stenlid J."/>
        </authorList>
    </citation>
    <scope>NUCLEOTIDE SEQUENCE [LARGE SCALE GENOMIC DNA]</scope>
    <source>
        <strain evidence="1 2">TC 32-1</strain>
    </source>
</reference>
<organism evidence="1 2">
    <name type="scientific">Heterobasidion irregulare (strain TC 32-1)</name>
    <dbReference type="NCBI Taxonomy" id="747525"/>
    <lineage>
        <taxon>Eukaryota</taxon>
        <taxon>Fungi</taxon>
        <taxon>Dikarya</taxon>
        <taxon>Basidiomycota</taxon>
        <taxon>Agaricomycotina</taxon>
        <taxon>Agaricomycetes</taxon>
        <taxon>Russulales</taxon>
        <taxon>Bondarzewiaceae</taxon>
        <taxon>Heterobasidion</taxon>
        <taxon>Heterobasidion annosum species complex</taxon>
    </lineage>
</organism>
<dbReference type="Proteomes" id="UP000030671">
    <property type="component" value="Unassembled WGS sequence"/>
</dbReference>
<dbReference type="InParanoid" id="W4K2I4"/>
<evidence type="ECO:0008006" key="3">
    <source>
        <dbReference type="Google" id="ProtNLM"/>
    </source>
</evidence>